<dbReference type="InterPro" id="IPR050557">
    <property type="entry name" value="RTX_toxin/Mannuronan_C5-epim"/>
</dbReference>
<dbReference type="PANTHER" id="PTHR38340:SF1">
    <property type="entry name" value="S-LAYER PROTEIN"/>
    <property type="match status" value="1"/>
</dbReference>
<evidence type="ECO:0000256" key="4">
    <source>
        <dbReference type="ARBA" id="ARBA00022737"/>
    </source>
</evidence>
<dbReference type="InterPro" id="IPR007280">
    <property type="entry name" value="Peptidase_C_arc/bac"/>
</dbReference>
<keyword evidence="3" id="KW-0964">Secreted</keyword>
<keyword evidence="9" id="KW-1185">Reference proteome</keyword>
<proteinExistence type="predicted"/>
<dbReference type="InterPro" id="IPR011049">
    <property type="entry name" value="Serralysin-like_metalloprot_C"/>
</dbReference>
<accession>A0ABX0U287</accession>
<dbReference type="PROSITE" id="PS00330">
    <property type="entry name" value="HEMOLYSIN_CALCIUM"/>
    <property type="match status" value="4"/>
</dbReference>
<dbReference type="PRINTS" id="PR00313">
    <property type="entry name" value="CABNDNGRPT"/>
</dbReference>
<dbReference type="Gene3D" id="3.40.390.10">
    <property type="entry name" value="Collagenase (Catalytic Domain)"/>
    <property type="match status" value="1"/>
</dbReference>
<dbReference type="PANTHER" id="PTHR38340">
    <property type="entry name" value="S-LAYER PROTEIN"/>
    <property type="match status" value="1"/>
</dbReference>
<evidence type="ECO:0000313" key="9">
    <source>
        <dbReference type="Proteomes" id="UP000788153"/>
    </source>
</evidence>
<keyword evidence="4" id="KW-0677">Repeat</keyword>
<dbReference type="Gene3D" id="2.150.10.10">
    <property type="entry name" value="Serralysin-like metalloprotease, C-terminal"/>
    <property type="match status" value="3"/>
</dbReference>
<protein>
    <submittedName>
        <fullName evidence="8">Ca2+-binding RTX toxin-like protein</fullName>
    </submittedName>
</protein>
<dbReference type="EMBL" id="JAASQP010000001">
    <property type="protein sequence ID" value="NIJ24598.1"/>
    <property type="molecule type" value="Genomic_DNA"/>
</dbReference>
<dbReference type="Pfam" id="PF04151">
    <property type="entry name" value="PPC"/>
    <property type="match status" value="1"/>
</dbReference>
<dbReference type="SUPFAM" id="SSF51120">
    <property type="entry name" value="beta-Roll"/>
    <property type="match status" value="2"/>
</dbReference>
<evidence type="ECO:0000256" key="1">
    <source>
        <dbReference type="ARBA" id="ARBA00001913"/>
    </source>
</evidence>
<feature type="domain" description="Peptidase M10 serralysin C-terminal" evidence="7">
    <location>
        <begin position="482"/>
        <end position="830"/>
    </location>
</feature>
<comment type="subcellular location">
    <subcellularLocation>
        <location evidence="2">Secreted</location>
    </subcellularLocation>
</comment>
<dbReference type="Pfam" id="PF00353">
    <property type="entry name" value="HemolysinCabind"/>
    <property type="match status" value="4"/>
</dbReference>
<comment type="caution">
    <text evidence="8">The sequence shown here is derived from an EMBL/GenBank/DDBJ whole genome shotgun (WGS) entry which is preliminary data.</text>
</comment>
<organism evidence="8 9">
    <name type="scientific">Sphingomonas japonica</name>
    <dbReference type="NCBI Taxonomy" id="511662"/>
    <lineage>
        <taxon>Bacteria</taxon>
        <taxon>Pseudomonadati</taxon>
        <taxon>Pseudomonadota</taxon>
        <taxon>Alphaproteobacteria</taxon>
        <taxon>Sphingomonadales</taxon>
        <taxon>Sphingomonadaceae</taxon>
        <taxon>Sphingomonas</taxon>
    </lineage>
</organism>
<dbReference type="Gene3D" id="2.60.120.380">
    <property type="match status" value="2"/>
</dbReference>
<evidence type="ECO:0000256" key="2">
    <source>
        <dbReference type="ARBA" id="ARBA00004613"/>
    </source>
</evidence>
<dbReference type="InterPro" id="IPR001343">
    <property type="entry name" value="Hemolysn_Ca-bd"/>
</dbReference>
<evidence type="ECO:0000256" key="3">
    <source>
        <dbReference type="ARBA" id="ARBA00022525"/>
    </source>
</evidence>
<evidence type="ECO:0000313" key="8">
    <source>
        <dbReference type="EMBL" id="NIJ24598.1"/>
    </source>
</evidence>
<comment type="cofactor">
    <cofactor evidence="1">
        <name>Ca(2+)</name>
        <dbReference type="ChEBI" id="CHEBI:29108"/>
    </cofactor>
</comment>
<sequence length="832" mass="85883">MSVPAEILVDGDIDGSEIDGYEIDLVAGQTYLFSAYGSGADPLGDTYLYVFNEDATALLGEDDDGGSATNSLLTYTADYTGTHIIGVGAFPGQGATGTYTLDAILYSGVDEVPDTFAGAVEIEAGVVNYGFIDPGAGPFGATYSEVDTYKIEVEAGKLYSIELAGGGANYFDLVDGELDTVLQIYDEEGNVVAFNDDVAFPGDISSAASFFATESGTYYIDALAYSGTTGGYSLTANEIDLAGFDPLDSIDWVNAENVPFDETNTAYVYFAMEGETFGETADDGVSPILSLGWNDYEKQQVMEALEQYEKILGTNYEITTDVEQATFRLITTESEQYGAYFYPQDPAYGDAKGIGAFNVLSGGWDFDQQQSLEQGGYSFAVILHEFGHAHGLAHPHDRGGGSDVMLGVTAAQGSLGLFDLNQGVYTVMSYNDAWQLNPDGPSPYTGATIDQGWSGTLSAFDIAKLQERYDVRPDYATGNTTYTLKDVNDRGTYYETIYDTGGTDTISYTGNRDARIDLLAATLDYSPTGGGAISFADGIFGGFTIANGVVIENASGGNGNDVLLGNDVANVLTGGRGDDMLLGGAGADRLDGGAGYDTASYLNSGSGVTVSLATRGGSGGEAAGDVLIAIEAVDGSAFADTITGGTTNDRLSGNGGDDTLSGGAGNDTLLGGEGLDLLDGGAGNDTLDGGAGADRLLGGANNDTLFGGAGDDVLDGGIGNDVLDGGAGADFLTGGTGSDTFVFSDLGETDRIGDFRRGQDKIDVSGIDAVDGGGQDAFTWIDGAAFSGAAGELRTYAQGGSYFVAGDTDGDLVADFVIQSNAAIIQTDIIFA</sequence>
<dbReference type="InterPro" id="IPR013858">
    <property type="entry name" value="Peptidase_M10B_C"/>
</dbReference>
<feature type="region of interest" description="Disordered" evidence="5">
    <location>
        <begin position="644"/>
        <end position="665"/>
    </location>
</feature>
<dbReference type="Proteomes" id="UP000788153">
    <property type="component" value="Unassembled WGS sequence"/>
</dbReference>
<dbReference type="RefSeq" id="WP_166745481.1">
    <property type="nucleotide sequence ID" value="NZ_BAAAEV010000001.1"/>
</dbReference>
<reference evidence="8 9" key="1">
    <citation type="submission" date="2020-03" db="EMBL/GenBank/DDBJ databases">
        <title>Genomic Encyclopedia of Type Strains, Phase IV (KMG-IV): sequencing the most valuable type-strain genomes for metagenomic binning, comparative biology and taxonomic classification.</title>
        <authorList>
            <person name="Goeker M."/>
        </authorList>
    </citation>
    <scope>NUCLEOTIDE SEQUENCE [LARGE SCALE GENOMIC DNA]</scope>
    <source>
        <strain evidence="8 9">DSM 22753</strain>
    </source>
</reference>
<evidence type="ECO:0000256" key="5">
    <source>
        <dbReference type="SAM" id="MobiDB-lite"/>
    </source>
</evidence>
<dbReference type="InterPro" id="IPR024079">
    <property type="entry name" value="MetalloPept_cat_dom_sf"/>
</dbReference>
<dbReference type="InterPro" id="IPR018511">
    <property type="entry name" value="Hemolysin-typ_Ca-bd_CS"/>
</dbReference>
<evidence type="ECO:0000259" key="7">
    <source>
        <dbReference type="Pfam" id="PF08548"/>
    </source>
</evidence>
<gene>
    <name evidence="8" type="ORF">FHT01_002140</name>
</gene>
<dbReference type="SUPFAM" id="SSF55486">
    <property type="entry name" value="Metalloproteases ('zincins'), catalytic domain"/>
    <property type="match status" value="1"/>
</dbReference>
<feature type="domain" description="Peptidase C-terminal archaeal/bacterial" evidence="6">
    <location>
        <begin position="145"/>
        <end position="220"/>
    </location>
</feature>
<dbReference type="Pfam" id="PF08548">
    <property type="entry name" value="Peptidase_M10_C"/>
    <property type="match status" value="1"/>
</dbReference>
<name>A0ABX0U287_9SPHN</name>
<dbReference type="SUPFAM" id="SSF89260">
    <property type="entry name" value="Collagen-binding domain"/>
    <property type="match status" value="1"/>
</dbReference>
<evidence type="ECO:0000259" key="6">
    <source>
        <dbReference type="Pfam" id="PF04151"/>
    </source>
</evidence>